<feature type="chain" id="PRO_5038706291" description="Lipoprotein" evidence="2">
    <location>
        <begin position="26"/>
        <end position="86"/>
    </location>
</feature>
<organism evidence="3 4">
    <name type="scientific">Prauserella shujinwangii</name>
    <dbReference type="NCBI Taxonomy" id="1453103"/>
    <lineage>
        <taxon>Bacteria</taxon>
        <taxon>Bacillati</taxon>
        <taxon>Actinomycetota</taxon>
        <taxon>Actinomycetes</taxon>
        <taxon>Pseudonocardiales</taxon>
        <taxon>Pseudonocardiaceae</taxon>
        <taxon>Prauserella</taxon>
    </lineage>
</organism>
<evidence type="ECO:0000256" key="2">
    <source>
        <dbReference type="SAM" id="SignalP"/>
    </source>
</evidence>
<gene>
    <name evidence="3" type="ORF">B0I33_106123</name>
</gene>
<keyword evidence="4" id="KW-1185">Reference proteome</keyword>
<feature type="compositionally biased region" description="Basic and acidic residues" evidence="1">
    <location>
        <begin position="29"/>
        <end position="43"/>
    </location>
</feature>
<dbReference type="AlphaFoldDB" id="A0A2T0LTL9"/>
<protein>
    <recommendedName>
        <fullName evidence="5">Lipoprotein</fullName>
    </recommendedName>
</protein>
<name>A0A2T0LTL9_9PSEU</name>
<evidence type="ECO:0008006" key="5">
    <source>
        <dbReference type="Google" id="ProtNLM"/>
    </source>
</evidence>
<proteinExistence type="predicted"/>
<comment type="caution">
    <text evidence="3">The sequence shown here is derived from an EMBL/GenBank/DDBJ whole genome shotgun (WGS) entry which is preliminary data.</text>
</comment>
<reference evidence="3 4" key="1">
    <citation type="submission" date="2018-03" db="EMBL/GenBank/DDBJ databases">
        <title>Genomic Encyclopedia of Type Strains, Phase III (KMG-III): the genomes of soil and plant-associated and newly described type strains.</title>
        <authorList>
            <person name="Whitman W."/>
        </authorList>
    </citation>
    <scope>NUCLEOTIDE SEQUENCE [LARGE SCALE GENOMIC DNA]</scope>
    <source>
        <strain evidence="3 4">CGMCC 4.7125</strain>
    </source>
</reference>
<dbReference type="RefSeq" id="WP_146147509.1">
    <property type="nucleotide sequence ID" value="NZ_PVNH01000006.1"/>
</dbReference>
<accession>A0A2T0LTL9</accession>
<dbReference type="EMBL" id="PVNH01000006">
    <property type="protein sequence ID" value="PRX47026.1"/>
    <property type="molecule type" value="Genomic_DNA"/>
</dbReference>
<evidence type="ECO:0000313" key="4">
    <source>
        <dbReference type="Proteomes" id="UP000238362"/>
    </source>
</evidence>
<sequence length="86" mass="9014">MSTRAIAPLTAALALVLASCSQQSAGQGMRHDSPFPGCHHDDVGEPGNARPARIRRRLRAPRKHGGAPHAPPPGRSAGTPLPRLDD</sequence>
<evidence type="ECO:0000313" key="3">
    <source>
        <dbReference type="EMBL" id="PRX47026.1"/>
    </source>
</evidence>
<feature type="region of interest" description="Disordered" evidence="1">
    <location>
        <begin position="21"/>
        <end position="86"/>
    </location>
</feature>
<dbReference type="Proteomes" id="UP000238362">
    <property type="component" value="Unassembled WGS sequence"/>
</dbReference>
<evidence type="ECO:0000256" key="1">
    <source>
        <dbReference type="SAM" id="MobiDB-lite"/>
    </source>
</evidence>
<feature type="compositionally biased region" description="Basic residues" evidence="1">
    <location>
        <begin position="52"/>
        <end position="66"/>
    </location>
</feature>
<keyword evidence="2" id="KW-0732">Signal</keyword>
<feature type="signal peptide" evidence="2">
    <location>
        <begin position="1"/>
        <end position="25"/>
    </location>
</feature>
<dbReference type="PROSITE" id="PS51257">
    <property type="entry name" value="PROKAR_LIPOPROTEIN"/>
    <property type="match status" value="1"/>
</dbReference>